<evidence type="ECO:0000313" key="8">
    <source>
        <dbReference type="Proteomes" id="UP000499080"/>
    </source>
</evidence>
<dbReference type="EMBL" id="BGPR01000100">
    <property type="protein sequence ID" value="GBL94170.1"/>
    <property type="molecule type" value="Genomic_DNA"/>
</dbReference>
<evidence type="ECO:0000256" key="2">
    <source>
        <dbReference type="ARBA" id="ARBA00022771"/>
    </source>
</evidence>
<dbReference type="PANTHER" id="PTHR47696">
    <property type="entry name" value="THAP DOMAIN-CONTAINING PROTEIN 2"/>
    <property type="match status" value="1"/>
</dbReference>
<proteinExistence type="predicted"/>
<dbReference type="OrthoDB" id="6509764at2759"/>
<dbReference type="SMART" id="SM00692">
    <property type="entry name" value="DM3"/>
    <property type="match status" value="1"/>
</dbReference>
<keyword evidence="2 5" id="KW-0863">Zinc-finger</keyword>
<keyword evidence="1" id="KW-0479">Metal-binding</keyword>
<dbReference type="AlphaFoldDB" id="A0A4Y2BPP1"/>
<dbReference type="InterPro" id="IPR038441">
    <property type="entry name" value="THAP_Znf_sf"/>
</dbReference>
<keyword evidence="8" id="KW-1185">Reference proteome</keyword>
<dbReference type="Proteomes" id="UP000499080">
    <property type="component" value="Unassembled WGS sequence"/>
</dbReference>
<name>A0A4Y2BPP1_ARAVE</name>
<gene>
    <name evidence="7" type="ORF">AVEN_163498_1</name>
</gene>
<dbReference type="GO" id="GO:0008270">
    <property type="term" value="F:zinc ion binding"/>
    <property type="evidence" value="ECO:0007669"/>
    <property type="project" value="UniProtKB-KW"/>
</dbReference>
<dbReference type="SMART" id="SM00980">
    <property type="entry name" value="THAP"/>
    <property type="match status" value="1"/>
</dbReference>
<protein>
    <recommendedName>
        <fullName evidence="6">THAP-type domain-containing protein</fullName>
    </recommendedName>
</protein>
<evidence type="ECO:0000313" key="7">
    <source>
        <dbReference type="EMBL" id="GBL94170.1"/>
    </source>
</evidence>
<keyword evidence="3" id="KW-0862">Zinc</keyword>
<keyword evidence="4 5" id="KW-0238">DNA-binding</keyword>
<accession>A0A4Y2BPP1</accession>
<feature type="domain" description="THAP-type" evidence="6">
    <location>
        <begin position="1"/>
        <end position="81"/>
    </location>
</feature>
<evidence type="ECO:0000256" key="4">
    <source>
        <dbReference type="ARBA" id="ARBA00023125"/>
    </source>
</evidence>
<sequence>MGSCVAFNCTNRKSKKIPGVTFHSFPKDETRRVSWINAVRRENWVPSSASRICSDHFPEHMMDRTSLACVRLREGAVPSIFEFPPHLQKVL</sequence>
<comment type="caution">
    <text evidence="7">The sequence shown here is derived from an EMBL/GenBank/DDBJ whole genome shotgun (WGS) entry which is preliminary data.</text>
</comment>
<dbReference type="PANTHER" id="PTHR47696:SF1">
    <property type="entry name" value="THAP DOMAIN-CONTAINING PROTEIN 2"/>
    <property type="match status" value="1"/>
</dbReference>
<dbReference type="Gene3D" id="6.20.210.20">
    <property type="entry name" value="THAP domain"/>
    <property type="match status" value="1"/>
</dbReference>
<dbReference type="GO" id="GO:0003677">
    <property type="term" value="F:DNA binding"/>
    <property type="evidence" value="ECO:0007669"/>
    <property type="project" value="UniProtKB-UniRule"/>
</dbReference>
<organism evidence="7 8">
    <name type="scientific">Araneus ventricosus</name>
    <name type="common">Orbweaver spider</name>
    <name type="synonym">Epeira ventricosa</name>
    <dbReference type="NCBI Taxonomy" id="182803"/>
    <lineage>
        <taxon>Eukaryota</taxon>
        <taxon>Metazoa</taxon>
        <taxon>Ecdysozoa</taxon>
        <taxon>Arthropoda</taxon>
        <taxon>Chelicerata</taxon>
        <taxon>Arachnida</taxon>
        <taxon>Araneae</taxon>
        <taxon>Araneomorphae</taxon>
        <taxon>Entelegynae</taxon>
        <taxon>Araneoidea</taxon>
        <taxon>Araneidae</taxon>
        <taxon>Araneus</taxon>
    </lineage>
</organism>
<evidence type="ECO:0000256" key="1">
    <source>
        <dbReference type="ARBA" id="ARBA00022723"/>
    </source>
</evidence>
<reference evidence="7 8" key="1">
    <citation type="journal article" date="2019" name="Sci. Rep.">
        <title>Orb-weaving spider Araneus ventricosus genome elucidates the spidroin gene catalogue.</title>
        <authorList>
            <person name="Kono N."/>
            <person name="Nakamura H."/>
            <person name="Ohtoshi R."/>
            <person name="Moran D.A.P."/>
            <person name="Shinohara A."/>
            <person name="Yoshida Y."/>
            <person name="Fujiwara M."/>
            <person name="Mori M."/>
            <person name="Tomita M."/>
            <person name="Arakawa K."/>
        </authorList>
    </citation>
    <scope>NUCLEOTIDE SEQUENCE [LARGE SCALE GENOMIC DNA]</scope>
</reference>
<evidence type="ECO:0000256" key="3">
    <source>
        <dbReference type="ARBA" id="ARBA00022833"/>
    </source>
</evidence>
<evidence type="ECO:0000259" key="6">
    <source>
        <dbReference type="PROSITE" id="PS50950"/>
    </source>
</evidence>
<dbReference type="InterPro" id="IPR026521">
    <property type="entry name" value="THAP2"/>
</dbReference>
<dbReference type="InterPro" id="IPR006612">
    <property type="entry name" value="THAP_Znf"/>
</dbReference>
<dbReference type="PROSITE" id="PS50950">
    <property type="entry name" value="ZF_THAP"/>
    <property type="match status" value="1"/>
</dbReference>
<dbReference type="Pfam" id="PF05485">
    <property type="entry name" value="THAP"/>
    <property type="match status" value="1"/>
</dbReference>
<evidence type="ECO:0000256" key="5">
    <source>
        <dbReference type="PROSITE-ProRule" id="PRU00309"/>
    </source>
</evidence>
<dbReference type="SUPFAM" id="SSF57716">
    <property type="entry name" value="Glucocorticoid receptor-like (DNA-binding domain)"/>
    <property type="match status" value="1"/>
</dbReference>